<evidence type="ECO:0000256" key="1">
    <source>
        <dbReference type="ARBA" id="ARBA00006540"/>
    </source>
</evidence>
<dbReference type="Proteomes" id="UP000095192">
    <property type="component" value="Unassembled WGS sequence"/>
</dbReference>
<feature type="region of interest" description="Disordered" evidence="7">
    <location>
        <begin position="262"/>
        <end position="307"/>
    </location>
</feature>
<dbReference type="PANTHER" id="PTHR11229:SF16">
    <property type="entry name" value="LARGE RIBOSOMAL SUBUNIT PROTEIN UL3C"/>
    <property type="match status" value="1"/>
</dbReference>
<keyword evidence="8" id="KW-0732">Signal</keyword>
<dbReference type="InterPro" id="IPR019927">
    <property type="entry name" value="Ribosomal_uL3_bac/org-type"/>
</dbReference>
<dbReference type="GO" id="GO:0005840">
    <property type="term" value="C:ribosome"/>
    <property type="evidence" value="ECO:0007669"/>
    <property type="project" value="UniProtKB-KW"/>
</dbReference>
<dbReference type="Pfam" id="PF00297">
    <property type="entry name" value="Ribosomal_L3"/>
    <property type="match status" value="1"/>
</dbReference>
<dbReference type="VEuPathDB" id="ToxoDB:cyc_06617"/>
<organism evidence="9 10">
    <name type="scientific">Cyclospora cayetanensis</name>
    <dbReference type="NCBI Taxonomy" id="88456"/>
    <lineage>
        <taxon>Eukaryota</taxon>
        <taxon>Sar</taxon>
        <taxon>Alveolata</taxon>
        <taxon>Apicomplexa</taxon>
        <taxon>Conoidasida</taxon>
        <taxon>Coccidia</taxon>
        <taxon>Eucoccidiorida</taxon>
        <taxon>Eimeriorina</taxon>
        <taxon>Eimeriidae</taxon>
        <taxon>Cyclospora</taxon>
    </lineage>
</organism>
<dbReference type="InterPro" id="IPR009000">
    <property type="entry name" value="Transl_B-barrel_sf"/>
</dbReference>
<evidence type="ECO:0000256" key="5">
    <source>
        <dbReference type="ARBA" id="ARBA00023274"/>
    </source>
</evidence>
<name>A0A1D3CSC5_9EIME</name>
<keyword evidence="10" id="KW-1185">Reference proteome</keyword>
<dbReference type="InParanoid" id="A0A1D3CSC5"/>
<dbReference type="GO" id="GO:1990904">
    <property type="term" value="C:ribonucleoprotein complex"/>
    <property type="evidence" value="ECO:0007669"/>
    <property type="project" value="UniProtKB-KW"/>
</dbReference>
<dbReference type="GO" id="GO:0019843">
    <property type="term" value="F:rRNA binding"/>
    <property type="evidence" value="ECO:0007669"/>
    <property type="project" value="UniProtKB-KW"/>
</dbReference>
<sequence length="376" mass="40518">MRQPLFCQQEQRLLVLLLLMLCTARLPNCSSSTVSSSGHESKVFCGGNPAAFLLRCPSMSPCSSSSDAAVATNAAQYRRDLTDGPHGSVYSDNSKRRSQNTRIWFLNLRDPEEPRPELFDVRWKDSEPKVEVLALKVSMTCVFAPDGTTEPATLLQVLPATIVQFLEHGKALVAYDDPLHSHRFLRRSVLGILQRVGSSGSGATTAGASTNNSTGSGNMIAVHAQPATDYVLGQILDASALIGAARVTVKGRPKKKGFEGVMQRHGFKGGPATHGSKHHRGPGSTGAGTDPGRVLPGTRMAGRDPKQTSTVRDLLLLGVNLKTNALLVKGAVPGHPGKTILKVQWDRARQQHLELRQRLAKVAAEDFLQQKKGRAT</sequence>
<dbReference type="PANTHER" id="PTHR11229">
    <property type="entry name" value="50S RIBOSOMAL PROTEIN L3"/>
    <property type="match status" value="1"/>
</dbReference>
<dbReference type="FunCoup" id="A0A1D3CSC5">
    <property type="interactions" value="33"/>
</dbReference>
<evidence type="ECO:0000313" key="10">
    <source>
        <dbReference type="Proteomes" id="UP000095192"/>
    </source>
</evidence>
<evidence type="ECO:0000256" key="8">
    <source>
        <dbReference type="SAM" id="SignalP"/>
    </source>
</evidence>
<dbReference type="InterPro" id="IPR000597">
    <property type="entry name" value="Ribosomal_uL3"/>
</dbReference>
<dbReference type="AlphaFoldDB" id="A0A1D3CSC5"/>
<dbReference type="SUPFAM" id="SSF50447">
    <property type="entry name" value="Translation proteins"/>
    <property type="match status" value="1"/>
</dbReference>
<dbReference type="Gene3D" id="2.40.30.10">
    <property type="entry name" value="Translation factors"/>
    <property type="match status" value="1"/>
</dbReference>
<feature type="signal peptide" evidence="8">
    <location>
        <begin position="1"/>
        <end position="24"/>
    </location>
</feature>
<comment type="caution">
    <text evidence="9">The sequence shown here is derived from an EMBL/GenBank/DDBJ whole genome shotgun (WGS) entry which is preliminary data.</text>
</comment>
<dbReference type="VEuPathDB" id="ToxoDB:LOC34622741"/>
<proteinExistence type="inferred from homology"/>
<evidence type="ECO:0000256" key="3">
    <source>
        <dbReference type="ARBA" id="ARBA00022884"/>
    </source>
</evidence>
<evidence type="ECO:0000256" key="4">
    <source>
        <dbReference type="ARBA" id="ARBA00022980"/>
    </source>
</evidence>
<keyword evidence="3" id="KW-0694">RNA-binding</keyword>
<evidence type="ECO:0000256" key="6">
    <source>
        <dbReference type="ARBA" id="ARBA00035213"/>
    </source>
</evidence>
<dbReference type="GO" id="GO:0003735">
    <property type="term" value="F:structural constituent of ribosome"/>
    <property type="evidence" value="ECO:0007669"/>
    <property type="project" value="InterPro"/>
</dbReference>
<accession>A0A1D3CSC5</accession>
<protein>
    <recommendedName>
        <fullName evidence="6">Large ribosomal subunit protein uL3c</fullName>
    </recommendedName>
</protein>
<reference evidence="9 10" key="1">
    <citation type="journal article" date="2016" name="BMC Genomics">
        <title>Comparative genomics reveals Cyclospora cayetanensis possesses coccidia-like metabolism and invasion components but unique surface antigens.</title>
        <authorList>
            <person name="Liu S."/>
            <person name="Wang L."/>
            <person name="Zheng H."/>
            <person name="Xu Z."/>
            <person name="Roellig D.M."/>
            <person name="Li N."/>
            <person name="Frace M.A."/>
            <person name="Tang K."/>
            <person name="Arrowood M.J."/>
            <person name="Moss D.M."/>
            <person name="Zhang L."/>
            <person name="Feng Y."/>
            <person name="Xiao L."/>
        </authorList>
    </citation>
    <scope>NUCLEOTIDE SEQUENCE [LARGE SCALE GENOMIC DNA]</scope>
    <source>
        <strain evidence="9 10">CHN_HEN01</strain>
    </source>
</reference>
<keyword evidence="2" id="KW-0699">rRNA-binding</keyword>
<evidence type="ECO:0000313" key="9">
    <source>
        <dbReference type="EMBL" id="OEH74109.1"/>
    </source>
</evidence>
<dbReference type="EMBL" id="JROU02002120">
    <property type="protein sequence ID" value="OEH74109.1"/>
    <property type="molecule type" value="Genomic_DNA"/>
</dbReference>
<comment type="similarity">
    <text evidence="1">Belongs to the universal ribosomal protein uL3 family.</text>
</comment>
<dbReference type="GO" id="GO:0006412">
    <property type="term" value="P:translation"/>
    <property type="evidence" value="ECO:0007669"/>
    <property type="project" value="InterPro"/>
</dbReference>
<evidence type="ECO:0000256" key="2">
    <source>
        <dbReference type="ARBA" id="ARBA00022730"/>
    </source>
</evidence>
<feature type="chain" id="PRO_5008913855" description="Large ribosomal subunit protein uL3c" evidence="8">
    <location>
        <begin position="25"/>
        <end position="376"/>
    </location>
</feature>
<evidence type="ECO:0000256" key="7">
    <source>
        <dbReference type="SAM" id="MobiDB-lite"/>
    </source>
</evidence>
<keyword evidence="5" id="KW-0687">Ribonucleoprotein</keyword>
<keyword evidence="4 9" id="KW-0689">Ribosomal protein</keyword>
<gene>
    <name evidence="9" type="ORF">cyc_06617</name>
</gene>